<gene>
    <name evidence="1" type="ordered locus">Rpic12D_4915</name>
</gene>
<dbReference type="EMBL" id="CP001646">
    <property type="protein sequence ID" value="ACS66149.1"/>
    <property type="molecule type" value="Genomic_DNA"/>
</dbReference>
<proteinExistence type="predicted"/>
<keyword evidence="1" id="KW-0614">Plasmid</keyword>
<dbReference type="HOGENOM" id="CLU_2536070_0_0_4"/>
<sequence length="93" mass="10140">MGVTQTRAEVPEGLTPAQLAHLARVELRSRQAGGEMAQYLAEGADVVVYRQDECREAPPFAIGVVGTDFWIDCCDSREEAFTVAESLGLKVKK</sequence>
<reference evidence="1" key="1">
    <citation type="submission" date="2009-06" db="EMBL/GenBank/DDBJ databases">
        <title>Complete sequence plasmid 1 of Ralstonia pickettii 12D.</title>
        <authorList>
            <consortium name="US DOE Joint Genome Institute"/>
            <person name="Lucas S."/>
            <person name="Copeland A."/>
            <person name="Lapidus A."/>
            <person name="Glavina del Rio T."/>
            <person name="Dalin E."/>
            <person name="Tice H."/>
            <person name="Bruce D."/>
            <person name="Goodwin L."/>
            <person name="Pitluck S."/>
            <person name="Sims D."/>
            <person name="Meincke L."/>
            <person name="Brettin T."/>
            <person name="Detter J.C."/>
            <person name="Han C."/>
            <person name="Larimer F."/>
            <person name="Land M."/>
            <person name="Hauser L."/>
            <person name="Kyrpides N."/>
            <person name="Ovchinnikova G."/>
            <person name="Marsh T."/>
            <person name="Richardson P."/>
        </authorList>
    </citation>
    <scope>NUCLEOTIDE SEQUENCE [LARGE SCALE GENOMIC DNA]</scope>
    <source>
        <strain evidence="1">12D</strain>
        <plasmid>12D</plasmid>
        <plasmid evidence="1">pRp12D01</plasmid>
    </source>
</reference>
<name>C6BPM5_RALP1</name>
<geneLocation type="plasmid" evidence="1">
    <name>pRp12D01</name>
</geneLocation>
<protein>
    <submittedName>
        <fullName evidence="1">Uncharacterized protein</fullName>
    </submittedName>
</protein>
<evidence type="ECO:0000313" key="1">
    <source>
        <dbReference type="EMBL" id="ACS66149.1"/>
    </source>
</evidence>
<dbReference type="KEGG" id="rpf:Rpic12D_4915"/>
<organism evidence="1">
    <name type="scientific">Ralstonia pickettii (strain 12D)</name>
    <dbReference type="NCBI Taxonomy" id="428406"/>
    <lineage>
        <taxon>Bacteria</taxon>
        <taxon>Pseudomonadati</taxon>
        <taxon>Pseudomonadota</taxon>
        <taxon>Betaproteobacteria</taxon>
        <taxon>Burkholderiales</taxon>
        <taxon>Burkholderiaceae</taxon>
        <taxon>Ralstonia</taxon>
    </lineage>
</organism>
<dbReference type="AlphaFoldDB" id="C6BPM5"/>
<accession>C6BPM5</accession>